<organism evidence="1 2">
    <name type="scientific">Polyangium mundeleinium</name>
    <dbReference type="NCBI Taxonomy" id="2995306"/>
    <lineage>
        <taxon>Bacteria</taxon>
        <taxon>Pseudomonadati</taxon>
        <taxon>Myxococcota</taxon>
        <taxon>Polyangia</taxon>
        <taxon>Polyangiales</taxon>
        <taxon>Polyangiaceae</taxon>
        <taxon>Polyangium</taxon>
    </lineage>
</organism>
<evidence type="ECO:0000313" key="2">
    <source>
        <dbReference type="Proteomes" id="UP001221411"/>
    </source>
</evidence>
<protein>
    <recommendedName>
        <fullName evidence="3">DNA-damage-inducible protein D</fullName>
    </recommendedName>
</protein>
<evidence type="ECO:0008006" key="3">
    <source>
        <dbReference type="Google" id="ProtNLM"/>
    </source>
</evidence>
<gene>
    <name evidence="1" type="ORF">POL67_28720</name>
</gene>
<proteinExistence type="predicted"/>
<accession>A0ABT5EVF8</accession>
<dbReference type="Proteomes" id="UP001221411">
    <property type="component" value="Unassembled WGS sequence"/>
</dbReference>
<dbReference type="EMBL" id="JAQNDO010000001">
    <property type="protein sequence ID" value="MDC0745349.1"/>
    <property type="molecule type" value="Genomic_DNA"/>
</dbReference>
<comment type="caution">
    <text evidence="1">The sequence shown here is derived from an EMBL/GenBank/DDBJ whole genome shotgun (WGS) entry which is preliminary data.</text>
</comment>
<name>A0ABT5EVF8_9BACT</name>
<sequence>MVSNSGCSTRDSPFVGANVQDFAEADGEAGEHQHFPPSAEPCRVVTFPDGGGSLANSDKLAEVVAMMVERDEEFQPLKEAAKPNGDEPVWPLSRLKECLGYTASEKIDPAVNRAKISAQTAGLSIKEHFVAGDIFDAPGEIFLTKYAALLVTINADPSKEKVAVAQSYFALQADKQRLEDEKRLRTRFDVTNENNKLQGVAADKGVQDFAKFNGVGLYALYGGRNQQKVKSMKGLPPSAQLLDHAGSEELAANLFRITQTAAALRRQTTRSEDIATETHRRVGESVRGVILRAGNTPPERLPVSPTKIDKLATKVKKELKSGPKT</sequence>
<keyword evidence="2" id="KW-1185">Reference proteome</keyword>
<reference evidence="1 2" key="1">
    <citation type="submission" date="2022-11" db="EMBL/GenBank/DDBJ databases">
        <title>Minimal conservation of predation-associated metabolite biosynthetic gene clusters underscores biosynthetic potential of Myxococcota including descriptions for ten novel species: Archangium lansinium sp. nov., Myxococcus landrumus sp. nov., Nannocystis bai.</title>
        <authorList>
            <person name="Ahearne A."/>
            <person name="Stevens C."/>
            <person name="Dowd S."/>
        </authorList>
    </citation>
    <scope>NUCLEOTIDE SEQUENCE [LARGE SCALE GENOMIC DNA]</scope>
    <source>
        <strain evidence="1 2">RJM3</strain>
    </source>
</reference>
<evidence type="ECO:0000313" key="1">
    <source>
        <dbReference type="EMBL" id="MDC0745349.1"/>
    </source>
</evidence>
<dbReference type="RefSeq" id="WP_271922751.1">
    <property type="nucleotide sequence ID" value="NZ_JAQNDO010000001.1"/>
</dbReference>